<comment type="caution">
    <text evidence="3">The sequence shown here is derived from an EMBL/GenBank/DDBJ whole genome shotgun (WGS) entry which is preliminary data.</text>
</comment>
<sequence length="260" mass="30609">MMRKPSVLLLLLLLLAAVCGSALRPSFKYYNELKTWREAQAFCREHHSDLATIRAGEEVEASFHHFAWIGLYKETSDSTWKWSETDEIANFTNWAVGEPSRKDEKCVVMFKHTQKWNDVRCDDKFRFWCYDETLVLVKERKTWDQALRHCRLLEAENPKEPVDLAYNYRYDLASVRTEDDRAYARLRAAEASTDQVWTGLRFLAGQWFWTGDREVVRDVDEDMQCGRTQSFCGVLGKSSTKRYETEDCSKKLHFLCDRKP</sequence>
<dbReference type="AlphaFoldDB" id="A0AAN8BI19"/>
<dbReference type="Proteomes" id="UP001335648">
    <property type="component" value="Unassembled WGS sequence"/>
</dbReference>
<name>A0AAN8BI19_9TELE</name>
<feature type="domain" description="C-type lectin" evidence="2">
    <location>
        <begin position="125"/>
        <end position="257"/>
    </location>
</feature>
<dbReference type="Gene3D" id="3.10.100.10">
    <property type="entry name" value="Mannose-Binding Protein A, subunit A"/>
    <property type="match status" value="2"/>
</dbReference>
<protein>
    <recommendedName>
        <fullName evidence="2">C-type lectin domain-containing protein</fullName>
    </recommendedName>
</protein>
<dbReference type="PANTHER" id="PTHR45784">
    <property type="entry name" value="C-TYPE LECTIN DOMAIN FAMILY 20 MEMBER A-RELATED"/>
    <property type="match status" value="1"/>
</dbReference>
<organism evidence="3 4">
    <name type="scientific">Champsocephalus esox</name>
    <name type="common">pike icefish</name>
    <dbReference type="NCBI Taxonomy" id="159716"/>
    <lineage>
        <taxon>Eukaryota</taxon>
        <taxon>Metazoa</taxon>
        <taxon>Chordata</taxon>
        <taxon>Craniata</taxon>
        <taxon>Vertebrata</taxon>
        <taxon>Euteleostomi</taxon>
        <taxon>Actinopterygii</taxon>
        <taxon>Neopterygii</taxon>
        <taxon>Teleostei</taxon>
        <taxon>Neoteleostei</taxon>
        <taxon>Acanthomorphata</taxon>
        <taxon>Eupercaria</taxon>
        <taxon>Perciformes</taxon>
        <taxon>Notothenioidei</taxon>
        <taxon>Channichthyidae</taxon>
        <taxon>Champsocephalus</taxon>
    </lineage>
</organism>
<dbReference type="InterPro" id="IPR016187">
    <property type="entry name" value="CTDL_fold"/>
</dbReference>
<dbReference type="InterPro" id="IPR016186">
    <property type="entry name" value="C-type_lectin-like/link_sf"/>
</dbReference>
<feature type="domain" description="C-type lectin" evidence="2">
    <location>
        <begin position="27"/>
        <end position="130"/>
    </location>
</feature>
<dbReference type="PROSITE" id="PS50041">
    <property type="entry name" value="C_TYPE_LECTIN_2"/>
    <property type="match status" value="2"/>
</dbReference>
<dbReference type="EMBL" id="JAULUE010002060">
    <property type="protein sequence ID" value="KAK5885620.1"/>
    <property type="molecule type" value="Genomic_DNA"/>
</dbReference>
<evidence type="ECO:0000313" key="4">
    <source>
        <dbReference type="Proteomes" id="UP001335648"/>
    </source>
</evidence>
<evidence type="ECO:0000256" key="1">
    <source>
        <dbReference type="SAM" id="SignalP"/>
    </source>
</evidence>
<keyword evidence="4" id="KW-1185">Reference proteome</keyword>
<proteinExistence type="predicted"/>
<accession>A0AAN8BI19</accession>
<evidence type="ECO:0000313" key="3">
    <source>
        <dbReference type="EMBL" id="KAK5885620.1"/>
    </source>
</evidence>
<reference evidence="3 4" key="1">
    <citation type="journal article" date="2023" name="Mol. Biol. Evol.">
        <title>Genomics of Secondarily Temperate Adaptation in the Only Non-Antarctic Icefish.</title>
        <authorList>
            <person name="Rivera-Colon A.G."/>
            <person name="Rayamajhi N."/>
            <person name="Minhas B.F."/>
            <person name="Madrigal G."/>
            <person name="Bilyk K.T."/>
            <person name="Yoon V."/>
            <person name="Hune M."/>
            <person name="Gregory S."/>
            <person name="Cheng C.H.C."/>
            <person name="Catchen J.M."/>
        </authorList>
    </citation>
    <scope>NUCLEOTIDE SEQUENCE [LARGE SCALE GENOMIC DNA]</scope>
    <source>
        <strain evidence="3">JC2023a</strain>
    </source>
</reference>
<evidence type="ECO:0000259" key="2">
    <source>
        <dbReference type="PROSITE" id="PS50041"/>
    </source>
</evidence>
<dbReference type="Pfam" id="PF00059">
    <property type="entry name" value="Lectin_C"/>
    <property type="match status" value="2"/>
</dbReference>
<dbReference type="SUPFAM" id="SSF56436">
    <property type="entry name" value="C-type lectin-like"/>
    <property type="match status" value="2"/>
</dbReference>
<dbReference type="CDD" id="cd00037">
    <property type="entry name" value="CLECT"/>
    <property type="match status" value="2"/>
</dbReference>
<dbReference type="SMART" id="SM00034">
    <property type="entry name" value="CLECT"/>
    <property type="match status" value="1"/>
</dbReference>
<dbReference type="InterPro" id="IPR001304">
    <property type="entry name" value="C-type_lectin-like"/>
</dbReference>
<feature type="chain" id="PRO_5042923221" description="C-type lectin domain-containing protein" evidence="1">
    <location>
        <begin position="23"/>
        <end position="260"/>
    </location>
</feature>
<keyword evidence="1" id="KW-0732">Signal</keyword>
<gene>
    <name evidence="3" type="ORF">CesoFtcFv8_019315</name>
</gene>
<feature type="signal peptide" evidence="1">
    <location>
        <begin position="1"/>
        <end position="22"/>
    </location>
</feature>
<dbReference type="PANTHER" id="PTHR45784:SF8">
    <property type="entry name" value="C-TYPE MANNOSE RECEPTOR 2-RELATED"/>
    <property type="match status" value="1"/>
</dbReference>